<evidence type="ECO:0000256" key="4">
    <source>
        <dbReference type="ARBA" id="ARBA00022801"/>
    </source>
</evidence>
<dbReference type="SUPFAM" id="SSF50494">
    <property type="entry name" value="Trypsin-like serine proteases"/>
    <property type="match status" value="1"/>
</dbReference>
<dbReference type="Proteomes" id="UP000301870">
    <property type="component" value="Chromosome 8"/>
</dbReference>
<dbReference type="SMART" id="SM00020">
    <property type="entry name" value="Tryp_SPc"/>
    <property type="match status" value="1"/>
</dbReference>
<feature type="signal peptide" evidence="10">
    <location>
        <begin position="1"/>
        <end position="22"/>
    </location>
</feature>
<dbReference type="GO" id="GO:0005576">
    <property type="term" value="C:extracellular region"/>
    <property type="evidence" value="ECO:0007669"/>
    <property type="project" value="UniProtKB-SubCell"/>
</dbReference>
<dbReference type="InterPro" id="IPR001254">
    <property type="entry name" value="Trypsin_dom"/>
</dbReference>
<organism evidence="12 13">
    <name type="scientific">Spodoptera litura</name>
    <name type="common">Asian cotton leafworm</name>
    <dbReference type="NCBI Taxonomy" id="69820"/>
    <lineage>
        <taxon>Eukaryota</taxon>
        <taxon>Metazoa</taxon>
        <taxon>Ecdysozoa</taxon>
        <taxon>Arthropoda</taxon>
        <taxon>Hexapoda</taxon>
        <taxon>Insecta</taxon>
        <taxon>Pterygota</taxon>
        <taxon>Neoptera</taxon>
        <taxon>Endopterygota</taxon>
        <taxon>Lepidoptera</taxon>
        <taxon>Glossata</taxon>
        <taxon>Ditrysia</taxon>
        <taxon>Noctuoidea</taxon>
        <taxon>Noctuidae</taxon>
        <taxon>Amphipyrinae</taxon>
        <taxon>Spodoptera</taxon>
    </lineage>
</organism>
<dbReference type="PROSITE" id="PS50240">
    <property type="entry name" value="TRYPSIN_DOM"/>
    <property type="match status" value="1"/>
</dbReference>
<name>A0A9J7DP00_SPOLT</name>
<dbReference type="OrthoDB" id="7319657at2759"/>
<dbReference type="InterPro" id="IPR050430">
    <property type="entry name" value="Peptidase_S1"/>
</dbReference>
<protein>
    <submittedName>
        <fullName evidence="13">Trypsin, alkaline C-like</fullName>
    </submittedName>
</protein>
<dbReference type="InterPro" id="IPR043504">
    <property type="entry name" value="Peptidase_S1_PA_chymotrypsin"/>
</dbReference>
<feature type="domain" description="Peptidase S1" evidence="11">
    <location>
        <begin position="20"/>
        <end position="255"/>
    </location>
</feature>
<dbReference type="Gene3D" id="2.40.10.10">
    <property type="entry name" value="Trypsin-like serine proteases"/>
    <property type="match status" value="1"/>
</dbReference>
<evidence type="ECO:0000256" key="2">
    <source>
        <dbReference type="ARBA" id="ARBA00022656"/>
    </source>
</evidence>
<sequence>MVSARFATLILAAGLCVSGVLSASQANIEDFPSIAQIETGFGRVWLQTCVGTVITNFHVLTAAHCLVGTALTPRVSRVRVGAEERGRDGEVYAVQSIIRHPDYTFKSFDNNVGILRLQAALTFGSKVQMARITASGLVFPANVPVVLASWGRTAQDVIWSDRDLYSNQLYTVDHSACVEKYGSLRLPIEVTDNMVCVSSAAAAGTHFGVRDGGAPIFYDGILVGFVSFGSPYGENYPLVATGVSPYSDWIVANAV</sequence>
<evidence type="ECO:0000259" key="11">
    <source>
        <dbReference type="PROSITE" id="PS50240"/>
    </source>
</evidence>
<dbReference type="AlphaFoldDB" id="A0A9J7DP00"/>
<evidence type="ECO:0000256" key="7">
    <source>
        <dbReference type="ARBA" id="ARBA00023240"/>
    </source>
</evidence>
<keyword evidence="3" id="KW-0645">Protease</keyword>
<proteinExistence type="predicted"/>
<dbReference type="PANTHER" id="PTHR24276">
    <property type="entry name" value="POLYSERASE-RELATED"/>
    <property type="match status" value="1"/>
</dbReference>
<dbReference type="InterPro" id="IPR018114">
    <property type="entry name" value="TRYPSIN_HIS"/>
</dbReference>
<dbReference type="PROSITE" id="PS00134">
    <property type="entry name" value="TRYPSIN_HIS"/>
    <property type="match status" value="1"/>
</dbReference>
<keyword evidence="7" id="KW-1199">Hemostasis impairing toxin</keyword>
<dbReference type="GO" id="GO:0090729">
    <property type="term" value="F:toxin activity"/>
    <property type="evidence" value="ECO:0007669"/>
    <property type="project" value="UniProtKB-KW"/>
</dbReference>
<dbReference type="CDD" id="cd00190">
    <property type="entry name" value="Tryp_SPc"/>
    <property type="match status" value="1"/>
</dbReference>
<keyword evidence="10" id="KW-0732">Signal</keyword>
<comment type="function">
    <text evidence="8">Fibrinolytic activity; shows preferential cleavage of Arg-Gly bonds in all three fibrinogen chains. Contact with the caterpillars causes severe bleeding, due the anticoagulant effect of the protein.</text>
</comment>
<keyword evidence="6" id="KW-1015">Disulfide bond</keyword>
<dbReference type="KEGG" id="sliu:111349017"/>
<dbReference type="GeneID" id="111349017"/>
<evidence type="ECO:0000256" key="5">
    <source>
        <dbReference type="ARBA" id="ARBA00022825"/>
    </source>
</evidence>
<evidence type="ECO:0000256" key="1">
    <source>
        <dbReference type="ARBA" id="ARBA00004239"/>
    </source>
</evidence>
<reference evidence="13" key="1">
    <citation type="submission" date="2025-08" db="UniProtKB">
        <authorList>
            <consortium name="RefSeq"/>
        </authorList>
    </citation>
    <scope>IDENTIFICATION</scope>
    <source>
        <strain evidence="13">Ishihara</strain>
        <tissue evidence="13">Whole body</tissue>
    </source>
</reference>
<evidence type="ECO:0000256" key="3">
    <source>
        <dbReference type="ARBA" id="ARBA00022670"/>
    </source>
</evidence>
<evidence type="ECO:0000256" key="9">
    <source>
        <dbReference type="ARBA" id="ARBA00084094"/>
    </source>
</evidence>
<dbReference type="FunFam" id="2.40.10.10:FF:000068">
    <property type="entry name" value="transmembrane protease serine 2"/>
    <property type="match status" value="1"/>
</dbReference>
<dbReference type="InterPro" id="IPR009003">
    <property type="entry name" value="Peptidase_S1_PA"/>
</dbReference>
<dbReference type="PANTHER" id="PTHR24276:SF91">
    <property type="entry name" value="AT26814P-RELATED"/>
    <property type="match status" value="1"/>
</dbReference>
<evidence type="ECO:0000256" key="8">
    <source>
        <dbReference type="ARBA" id="ARBA00055534"/>
    </source>
</evidence>
<evidence type="ECO:0000313" key="12">
    <source>
        <dbReference type="Proteomes" id="UP000301870"/>
    </source>
</evidence>
<accession>A0A9J7DP00</accession>
<keyword evidence="4" id="KW-0378">Hydrolase</keyword>
<evidence type="ECO:0000256" key="6">
    <source>
        <dbReference type="ARBA" id="ARBA00023157"/>
    </source>
</evidence>
<feature type="chain" id="PRO_5039921236" evidence="10">
    <location>
        <begin position="23"/>
        <end position="255"/>
    </location>
</feature>
<comment type="subcellular location">
    <subcellularLocation>
        <location evidence="1">Secreted</location>
        <location evidence="1">Extracellular space</location>
    </subcellularLocation>
</comment>
<keyword evidence="5" id="KW-0720">Serine protease</keyword>
<evidence type="ECO:0000313" key="13">
    <source>
        <dbReference type="RefSeq" id="XP_022815740.1"/>
    </source>
</evidence>
<keyword evidence="2" id="KW-0800">Toxin</keyword>
<dbReference type="RefSeq" id="XP_022815740.1">
    <property type="nucleotide sequence ID" value="XM_022959972.1"/>
</dbReference>
<dbReference type="GO" id="GO:0006508">
    <property type="term" value="P:proteolysis"/>
    <property type="evidence" value="ECO:0007669"/>
    <property type="project" value="UniProtKB-KW"/>
</dbReference>
<keyword evidence="9" id="KW-1205">Fibrinolytic toxin</keyword>
<gene>
    <name evidence="13" type="primary">LOC111349017</name>
</gene>
<evidence type="ECO:0000256" key="10">
    <source>
        <dbReference type="SAM" id="SignalP"/>
    </source>
</evidence>
<keyword evidence="12" id="KW-1185">Reference proteome</keyword>
<dbReference type="Pfam" id="PF00089">
    <property type="entry name" value="Trypsin"/>
    <property type="match status" value="1"/>
</dbReference>
<dbReference type="GO" id="GO:0004252">
    <property type="term" value="F:serine-type endopeptidase activity"/>
    <property type="evidence" value="ECO:0007669"/>
    <property type="project" value="InterPro"/>
</dbReference>